<dbReference type="Proteomes" id="UP000620147">
    <property type="component" value="Unassembled WGS sequence"/>
</dbReference>
<reference evidence="1 2" key="1">
    <citation type="submission" date="2020-06" db="EMBL/GenBank/DDBJ databases">
        <title>Characterization of fructooligosaccharide metabolism and fructooligosaccharide-degrading enzymes in human commensal butyrate producers.</title>
        <authorList>
            <person name="Tanno H."/>
            <person name="Fujii T."/>
            <person name="Hirano K."/>
            <person name="Maeno S."/>
            <person name="Tonozuka T."/>
            <person name="Sakamoto M."/>
            <person name="Ohkuma M."/>
            <person name="Tochio T."/>
            <person name="Endo A."/>
        </authorList>
    </citation>
    <scope>NUCLEOTIDE SEQUENCE [LARGE SCALE GENOMIC DNA]</scope>
    <source>
        <strain evidence="1 2">JCM 31056</strain>
    </source>
</reference>
<protein>
    <recommendedName>
        <fullName evidence="3">C_GCAxxG_C_C family protein</fullName>
    </recommendedName>
</protein>
<comment type="caution">
    <text evidence="1">The sequence shown here is derived from an EMBL/GenBank/DDBJ whole genome shotgun (WGS) entry which is preliminary data.</text>
</comment>
<evidence type="ECO:0000313" key="1">
    <source>
        <dbReference type="EMBL" id="GFO88061.1"/>
    </source>
</evidence>
<dbReference type="RefSeq" id="WP_188886041.1">
    <property type="nucleotide sequence ID" value="NZ_BLYJ01000012.1"/>
</dbReference>
<organism evidence="1 2">
    <name type="scientific">Butyricicoccus faecihominis</name>
    <dbReference type="NCBI Taxonomy" id="1712515"/>
    <lineage>
        <taxon>Bacteria</taxon>
        <taxon>Bacillati</taxon>
        <taxon>Bacillota</taxon>
        <taxon>Clostridia</taxon>
        <taxon>Eubacteriales</taxon>
        <taxon>Butyricicoccaceae</taxon>
        <taxon>Butyricicoccus</taxon>
    </lineage>
</organism>
<dbReference type="EMBL" id="BLYJ01000012">
    <property type="protein sequence ID" value="GFO88061.1"/>
    <property type="molecule type" value="Genomic_DNA"/>
</dbReference>
<gene>
    <name evidence="1" type="ORF">BUFA31_12250</name>
</gene>
<dbReference type="Pfam" id="PF09719">
    <property type="entry name" value="C_GCAxxG_C_C"/>
    <property type="match status" value="1"/>
</dbReference>
<dbReference type="NCBIfam" id="TIGR01909">
    <property type="entry name" value="C_GCAxxG_C_C"/>
    <property type="match status" value="1"/>
</dbReference>
<sequence length="134" mass="14556">MTERAKLAQDFHNQGYNCAQAVACAYCDLAGLDRETAYKMAEGFGFGMGCMEMCGALSGAFMLAGMKNSAGLDQPGTTKGQTYKVTKMLKEKFEQKNGAYLCRDLKGVADGNVRRSCPGCIEDACELIEEYLTK</sequence>
<name>A0ABQ1DZC5_9FIRM</name>
<keyword evidence="2" id="KW-1185">Reference proteome</keyword>
<evidence type="ECO:0000313" key="2">
    <source>
        <dbReference type="Proteomes" id="UP000620147"/>
    </source>
</evidence>
<evidence type="ECO:0008006" key="3">
    <source>
        <dbReference type="Google" id="ProtNLM"/>
    </source>
</evidence>
<accession>A0ABQ1DZC5</accession>
<proteinExistence type="predicted"/>
<dbReference type="InterPro" id="IPR010181">
    <property type="entry name" value="CGCAxxGCC_motif"/>
</dbReference>